<dbReference type="OrthoDB" id="5304367at2759"/>
<evidence type="ECO:0000256" key="2">
    <source>
        <dbReference type="SAM" id="Phobius"/>
    </source>
</evidence>
<sequence>MGARLSQPRGPGGTTEASVPAKPGAPPTPRNPFPRRINSRTIVAPAAAFTMAFLLFVYARTSIRAAKANAQRHRDADTGGEGVSLLAEHRRRHGKAERVEGTGGGVVAELGREVLGGSQKSKPSTDKTSGDKATSEEEDKLKSLMRKGKKGDNG</sequence>
<dbReference type="Proteomes" id="UP000237631">
    <property type="component" value="Unassembled WGS sequence"/>
</dbReference>
<accession>A0A2S6CK81</accession>
<name>A0A2S6CK81_9PEZI</name>
<evidence type="ECO:0000256" key="1">
    <source>
        <dbReference type="SAM" id="MobiDB-lite"/>
    </source>
</evidence>
<gene>
    <name evidence="3" type="ORF">CBER1_03130</name>
</gene>
<dbReference type="AlphaFoldDB" id="A0A2S6CK81"/>
<evidence type="ECO:0000313" key="4">
    <source>
        <dbReference type="Proteomes" id="UP000237631"/>
    </source>
</evidence>
<feature type="region of interest" description="Disordered" evidence="1">
    <location>
        <begin position="66"/>
        <end position="154"/>
    </location>
</feature>
<feature type="compositionally biased region" description="Basic and acidic residues" evidence="1">
    <location>
        <begin position="123"/>
        <end position="142"/>
    </location>
</feature>
<keyword evidence="2" id="KW-1133">Transmembrane helix</keyword>
<evidence type="ECO:0000313" key="3">
    <source>
        <dbReference type="EMBL" id="PPJ60121.1"/>
    </source>
</evidence>
<feature type="compositionally biased region" description="Pro residues" evidence="1">
    <location>
        <begin position="23"/>
        <end position="32"/>
    </location>
</feature>
<keyword evidence="2" id="KW-0812">Transmembrane</keyword>
<dbReference type="EMBL" id="PNEN01000313">
    <property type="protein sequence ID" value="PPJ60121.1"/>
    <property type="molecule type" value="Genomic_DNA"/>
</dbReference>
<protein>
    <submittedName>
        <fullName evidence="3">Uncharacterized protein</fullName>
    </submittedName>
</protein>
<comment type="caution">
    <text evidence="3">The sequence shown here is derived from an EMBL/GenBank/DDBJ whole genome shotgun (WGS) entry which is preliminary data.</text>
</comment>
<keyword evidence="4" id="KW-1185">Reference proteome</keyword>
<keyword evidence="2" id="KW-0472">Membrane</keyword>
<reference evidence="4" key="1">
    <citation type="journal article" date="2017" name="bioRxiv">
        <title>Conservation of a gene cluster reveals novel cercosporin biosynthetic mechanisms and extends production to the genus Colletotrichum.</title>
        <authorList>
            <person name="de Jonge R."/>
            <person name="Ebert M.K."/>
            <person name="Huitt-Roehl C.R."/>
            <person name="Pal P."/>
            <person name="Suttle J.C."/>
            <person name="Spanner R.E."/>
            <person name="Neubauer J.D."/>
            <person name="Jurick W.M.II."/>
            <person name="Stott K.A."/>
            <person name="Secor G.A."/>
            <person name="Thomma B.P.H.J."/>
            <person name="Van de Peer Y."/>
            <person name="Townsend C.A."/>
            <person name="Bolton M.D."/>
        </authorList>
    </citation>
    <scope>NUCLEOTIDE SEQUENCE [LARGE SCALE GENOMIC DNA]</scope>
    <source>
        <strain evidence="4">CBS538.71</strain>
    </source>
</reference>
<feature type="region of interest" description="Disordered" evidence="1">
    <location>
        <begin position="1"/>
        <end position="36"/>
    </location>
</feature>
<organism evidence="3 4">
    <name type="scientific">Cercospora berteroae</name>
    <dbReference type="NCBI Taxonomy" id="357750"/>
    <lineage>
        <taxon>Eukaryota</taxon>
        <taxon>Fungi</taxon>
        <taxon>Dikarya</taxon>
        <taxon>Ascomycota</taxon>
        <taxon>Pezizomycotina</taxon>
        <taxon>Dothideomycetes</taxon>
        <taxon>Dothideomycetidae</taxon>
        <taxon>Mycosphaerellales</taxon>
        <taxon>Mycosphaerellaceae</taxon>
        <taxon>Cercospora</taxon>
    </lineage>
</organism>
<proteinExistence type="predicted"/>
<feature type="compositionally biased region" description="Basic residues" evidence="1">
    <location>
        <begin position="143"/>
        <end position="154"/>
    </location>
</feature>
<feature type="transmembrane region" description="Helical" evidence="2">
    <location>
        <begin position="42"/>
        <end position="59"/>
    </location>
</feature>